<dbReference type="AlphaFoldDB" id="A0A0B0N6J8"/>
<name>A0A0B0N6J8_GOSAR</name>
<proteinExistence type="predicted"/>
<protein>
    <submittedName>
        <fullName evidence="2">Malate dehydrogenase</fullName>
    </submittedName>
</protein>
<sequence>MDVNVTLHASKDEVTAFYTTEMARKIGCFLKKSEKVLMATKRNRGQGLITIQVKGLDGERVFGMKRMLNIYRFVRSVHMLHNEGTCDMEIEITCSTAELRAGDNTFTTTITFVITVEEEEEKEEEEEEEEEEQSSSQKEQITRIPRALETYNETCIYRKSLK</sequence>
<dbReference type="EMBL" id="JRRC01459037">
    <property type="protein sequence ID" value="KHG06736.1"/>
    <property type="molecule type" value="Genomic_DNA"/>
</dbReference>
<reference evidence="3" key="1">
    <citation type="submission" date="2014-09" db="EMBL/GenBank/DDBJ databases">
        <authorList>
            <person name="Mudge J."/>
            <person name="Ramaraj T."/>
            <person name="Lindquist I.E."/>
            <person name="Bharti A.K."/>
            <person name="Sundararajan A."/>
            <person name="Cameron C.T."/>
            <person name="Woodward J.E."/>
            <person name="May G.D."/>
            <person name="Brubaker C."/>
            <person name="Broadhvest J."/>
            <person name="Wilkins T.A."/>
        </authorList>
    </citation>
    <scope>NUCLEOTIDE SEQUENCE</scope>
    <source>
        <strain evidence="3">cv. AKA8401</strain>
    </source>
</reference>
<feature type="compositionally biased region" description="Acidic residues" evidence="1">
    <location>
        <begin position="119"/>
        <end position="133"/>
    </location>
</feature>
<feature type="region of interest" description="Disordered" evidence="1">
    <location>
        <begin position="119"/>
        <end position="145"/>
    </location>
</feature>
<evidence type="ECO:0000313" key="2">
    <source>
        <dbReference type="EMBL" id="KHG06736.1"/>
    </source>
</evidence>
<evidence type="ECO:0000256" key="1">
    <source>
        <dbReference type="SAM" id="MobiDB-lite"/>
    </source>
</evidence>
<gene>
    <name evidence="2" type="ORF">F383_33272</name>
</gene>
<organism evidence="2 3">
    <name type="scientific">Gossypium arboreum</name>
    <name type="common">Tree cotton</name>
    <name type="synonym">Gossypium nanking</name>
    <dbReference type="NCBI Taxonomy" id="29729"/>
    <lineage>
        <taxon>Eukaryota</taxon>
        <taxon>Viridiplantae</taxon>
        <taxon>Streptophyta</taxon>
        <taxon>Embryophyta</taxon>
        <taxon>Tracheophyta</taxon>
        <taxon>Spermatophyta</taxon>
        <taxon>Magnoliopsida</taxon>
        <taxon>eudicotyledons</taxon>
        <taxon>Gunneridae</taxon>
        <taxon>Pentapetalae</taxon>
        <taxon>rosids</taxon>
        <taxon>malvids</taxon>
        <taxon>Malvales</taxon>
        <taxon>Malvaceae</taxon>
        <taxon>Malvoideae</taxon>
        <taxon>Gossypium</taxon>
    </lineage>
</organism>
<keyword evidence="3" id="KW-1185">Reference proteome</keyword>
<dbReference type="Proteomes" id="UP000032142">
    <property type="component" value="Unassembled WGS sequence"/>
</dbReference>
<comment type="caution">
    <text evidence="2">The sequence shown here is derived from an EMBL/GenBank/DDBJ whole genome shotgun (WGS) entry which is preliminary data.</text>
</comment>
<accession>A0A0B0N6J8</accession>
<evidence type="ECO:0000313" key="3">
    <source>
        <dbReference type="Proteomes" id="UP000032142"/>
    </source>
</evidence>